<evidence type="ECO:0000256" key="1">
    <source>
        <dbReference type="ARBA" id="ARBA00022737"/>
    </source>
</evidence>
<keyword evidence="2 3" id="KW-0040">ANK repeat</keyword>
<proteinExistence type="predicted"/>
<evidence type="ECO:0000313" key="4">
    <source>
        <dbReference type="EMBL" id="MBK1881694.1"/>
    </source>
</evidence>
<dbReference type="PROSITE" id="PS50297">
    <property type="entry name" value="ANK_REP_REGION"/>
    <property type="match status" value="1"/>
</dbReference>
<name>A0A934S983_9BACT</name>
<dbReference type="EMBL" id="JAENIJ010000005">
    <property type="protein sequence ID" value="MBK1881694.1"/>
    <property type="molecule type" value="Genomic_DNA"/>
</dbReference>
<reference evidence="4" key="1">
    <citation type="submission" date="2021-01" db="EMBL/GenBank/DDBJ databases">
        <title>Modified the classification status of verrucomicrobia.</title>
        <authorList>
            <person name="Feng X."/>
        </authorList>
    </citation>
    <scope>NUCLEOTIDE SEQUENCE</scope>
    <source>
        <strain evidence="4">KCTC 22041</strain>
    </source>
</reference>
<dbReference type="Proteomes" id="UP000603141">
    <property type="component" value="Unassembled WGS sequence"/>
</dbReference>
<organism evidence="4 5">
    <name type="scientific">Luteolibacter pohnpeiensis</name>
    <dbReference type="NCBI Taxonomy" id="454153"/>
    <lineage>
        <taxon>Bacteria</taxon>
        <taxon>Pseudomonadati</taxon>
        <taxon>Verrucomicrobiota</taxon>
        <taxon>Verrucomicrobiia</taxon>
        <taxon>Verrucomicrobiales</taxon>
        <taxon>Verrucomicrobiaceae</taxon>
        <taxon>Luteolibacter</taxon>
    </lineage>
</organism>
<dbReference type="InterPro" id="IPR002110">
    <property type="entry name" value="Ankyrin_rpt"/>
</dbReference>
<dbReference type="AlphaFoldDB" id="A0A934S983"/>
<evidence type="ECO:0000256" key="2">
    <source>
        <dbReference type="ARBA" id="ARBA00023043"/>
    </source>
</evidence>
<evidence type="ECO:0008006" key="6">
    <source>
        <dbReference type="Google" id="ProtNLM"/>
    </source>
</evidence>
<feature type="repeat" description="ANK" evidence="3">
    <location>
        <begin position="102"/>
        <end position="136"/>
    </location>
</feature>
<evidence type="ECO:0000313" key="5">
    <source>
        <dbReference type="Proteomes" id="UP000603141"/>
    </source>
</evidence>
<sequence>MKIFSLPLLASAVFLTLHSISCSGRSRKPDFPRAVELLNQRDIAEFKRAVSTSPRLTKQTDGFEGRTLLHLVFSKGVFNGGLKDFADFLIRAGSDVDAQDFQGMTPAHCASFYGGGGKEALDYLTSEGADLSIKDVSGKSPLDYLNVKTSP</sequence>
<gene>
    <name evidence="4" type="ORF">JIN85_04670</name>
</gene>
<dbReference type="PANTHER" id="PTHR24180">
    <property type="entry name" value="CYCLIN-DEPENDENT KINASE INHIBITOR 2C-RELATED"/>
    <property type="match status" value="1"/>
</dbReference>
<dbReference type="SUPFAM" id="SSF48403">
    <property type="entry name" value="Ankyrin repeat"/>
    <property type="match status" value="1"/>
</dbReference>
<feature type="repeat" description="ANK" evidence="3">
    <location>
        <begin position="64"/>
        <end position="101"/>
    </location>
</feature>
<protein>
    <recommendedName>
        <fullName evidence="6">Ankyrin repeat domain-containing protein</fullName>
    </recommendedName>
</protein>
<dbReference type="PANTHER" id="PTHR24180:SF45">
    <property type="entry name" value="POLY [ADP-RIBOSE] POLYMERASE TANKYRASE"/>
    <property type="match status" value="1"/>
</dbReference>
<dbReference type="RefSeq" id="WP_200268112.1">
    <property type="nucleotide sequence ID" value="NZ_JAENIJ010000005.1"/>
</dbReference>
<accession>A0A934S983</accession>
<dbReference type="PROSITE" id="PS50088">
    <property type="entry name" value="ANK_REPEAT"/>
    <property type="match status" value="2"/>
</dbReference>
<comment type="caution">
    <text evidence="4">The sequence shown here is derived from an EMBL/GenBank/DDBJ whole genome shotgun (WGS) entry which is preliminary data.</text>
</comment>
<dbReference type="Gene3D" id="1.25.40.20">
    <property type="entry name" value="Ankyrin repeat-containing domain"/>
    <property type="match status" value="1"/>
</dbReference>
<dbReference type="InterPro" id="IPR036770">
    <property type="entry name" value="Ankyrin_rpt-contain_sf"/>
</dbReference>
<keyword evidence="1" id="KW-0677">Repeat</keyword>
<dbReference type="SMART" id="SM00248">
    <property type="entry name" value="ANK"/>
    <property type="match status" value="2"/>
</dbReference>
<dbReference type="Pfam" id="PF12796">
    <property type="entry name" value="Ank_2"/>
    <property type="match status" value="1"/>
</dbReference>
<dbReference type="InterPro" id="IPR051637">
    <property type="entry name" value="Ank_repeat_dom-contain_49"/>
</dbReference>
<evidence type="ECO:0000256" key="3">
    <source>
        <dbReference type="PROSITE-ProRule" id="PRU00023"/>
    </source>
</evidence>
<keyword evidence="5" id="KW-1185">Reference proteome</keyword>